<dbReference type="InterPro" id="IPR041700">
    <property type="entry name" value="OMP_b-brl_3"/>
</dbReference>
<dbReference type="Pfam" id="PF14905">
    <property type="entry name" value="OMP_b-brl_3"/>
    <property type="match status" value="1"/>
</dbReference>
<dbReference type="InterPro" id="IPR008969">
    <property type="entry name" value="CarboxyPept-like_regulatory"/>
</dbReference>
<evidence type="ECO:0000259" key="5">
    <source>
        <dbReference type="Pfam" id="PF07715"/>
    </source>
</evidence>
<evidence type="ECO:0000256" key="2">
    <source>
        <dbReference type="ARBA" id="ARBA00023136"/>
    </source>
</evidence>
<keyword evidence="4" id="KW-0732">Signal</keyword>
<dbReference type="AlphaFoldDB" id="A0A918SHE7"/>
<keyword evidence="7" id="KW-0675">Receptor</keyword>
<reference evidence="7" key="2">
    <citation type="submission" date="2020-09" db="EMBL/GenBank/DDBJ databases">
        <authorList>
            <person name="Sun Q."/>
            <person name="Kim S."/>
        </authorList>
    </citation>
    <scope>NUCLEOTIDE SEQUENCE</scope>
    <source>
        <strain evidence="7">KCTC 12719</strain>
    </source>
</reference>
<evidence type="ECO:0000256" key="1">
    <source>
        <dbReference type="ARBA" id="ARBA00004442"/>
    </source>
</evidence>
<dbReference type="GO" id="GO:0009279">
    <property type="term" value="C:cell outer membrane"/>
    <property type="evidence" value="ECO:0007669"/>
    <property type="project" value="UniProtKB-SubCell"/>
</dbReference>
<reference evidence="7" key="1">
    <citation type="journal article" date="2014" name="Int. J. Syst. Evol. Microbiol.">
        <title>Complete genome sequence of Corynebacterium casei LMG S-19264T (=DSM 44701T), isolated from a smear-ripened cheese.</title>
        <authorList>
            <consortium name="US DOE Joint Genome Institute (JGI-PGF)"/>
            <person name="Walter F."/>
            <person name="Albersmeier A."/>
            <person name="Kalinowski J."/>
            <person name="Ruckert C."/>
        </authorList>
    </citation>
    <scope>NUCLEOTIDE SEQUENCE</scope>
    <source>
        <strain evidence="7">KCTC 12719</strain>
    </source>
</reference>
<dbReference type="PANTHER" id="PTHR40980">
    <property type="entry name" value="PLUG DOMAIN-CONTAINING PROTEIN"/>
    <property type="match status" value="1"/>
</dbReference>
<dbReference type="Gene3D" id="2.40.170.20">
    <property type="entry name" value="TonB-dependent receptor, beta-barrel domain"/>
    <property type="match status" value="1"/>
</dbReference>
<evidence type="ECO:0000256" key="3">
    <source>
        <dbReference type="ARBA" id="ARBA00023237"/>
    </source>
</evidence>
<proteinExistence type="predicted"/>
<comment type="caution">
    <text evidence="7">The sequence shown here is derived from an EMBL/GenBank/DDBJ whole genome shotgun (WGS) entry which is preliminary data.</text>
</comment>
<dbReference type="InterPro" id="IPR036942">
    <property type="entry name" value="Beta-barrel_TonB_sf"/>
</dbReference>
<dbReference type="Pfam" id="PF07715">
    <property type="entry name" value="Plug"/>
    <property type="match status" value="1"/>
</dbReference>
<name>A0A918SHE7_9FLAO</name>
<keyword evidence="3" id="KW-0998">Cell outer membrane</keyword>
<evidence type="ECO:0000256" key="4">
    <source>
        <dbReference type="SAM" id="SignalP"/>
    </source>
</evidence>
<dbReference type="PANTHER" id="PTHR40980:SF4">
    <property type="entry name" value="TONB-DEPENDENT RECEPTOR-LIKE BETA-BARREL DOMAIN-CONTAINING PROTEIN"/>
    <property type="match status" value="1"/>
</dbReference>
<evidence type="ECO:0000313" key="8">
    <source>
        <dbReference type="Proteomes" id="UP000610456"/>
    </source>
</evidence>
<keyword evidence="8" id="KW-1185">Reference proteome</keyword>
<evidence type="ECO:0000259" key="6">
    <source>
        <dbReference type="Pfam" id="PF14905"/>
    </source>
</evidence>
<accession>A0A918SHE7</accession>
<protein>
    <submittedName>
        <fullName evidence="7">TonB-dependent receptor</fullName>
    </submittedName>
</protein>
<dbReference type="Gene3D" id="2.170.130.10">
    <property type="entry name" value="TonB-dependent receptor, plug domain"/>
    <property type="match status" value="1"/>
</dbReference>
<keyword evidence="2" id="KW-0472">Membrane</keyword>
<feature type="chain" id="PRO_5036926780" evidence="4">
    <location>
        <begin position="18"/>
        <end position="786"/>
    </location>
</feature>
<dbReference type="SUPFAM" id="SSF49464">
    <property type="entry name" value="Carboxypeptidase regulatory domain-like"/>
    <property type="match status" value="1"/>
</dbReference>
<dbReference type="InterPro" id="IPR012910">
    <property type="entry name" value="Plug_dom"/>
</dbReference>
<dbReference type="EMBL" id="BMXB01000008">
    <property type="protein sequence ID" value="GHA39705.1"/>
    <property type="molecule type" value="Genomic_DNA"/>
</dbReference>
<dbReference type="Proteomes" id="UP000610456">
    <property type="component" value="Unassembled WGS sequence"/>
</dbReference>
<dbReference type="Gene3D" id="2.60.40.1120">
    <property type="entry name" value="Carboxypeptidase-like, regulatory domain"/>
    <property type="match status" value="1"/>
</dbReference>
<dbReference type="RefSeq" id="WP_189604745.1">
    <property type="nucleotide sequence ID" value="NZ_BMXB01000008.1"/>
</dbReference>
<dbReference type="Pfam" id="PF13715">
    <property type="entry name" value="CarbopepD_reg_2"/>
    <property type="match status" value="1"/>
</dbReference>
<evidence type="ECO:0000313" key="7">
    <source>
        <dbReference type="EMBL" id="GHA39705.1"/>
    </source>
</evidence>
<feature type="signal peptide" evidence="4">
    <location>
        <begin position="1"/>
        <end position="17"/>
    </location>
</feature>
<organism evidence="7 8">
    <name type="scientific">Salinimicrobium marinum</name>
    <dbReference type="NCBI Taxonomy" id="680283"/>
    <lineage>
        <taxon>Bacteria</taxon>
        <taxon>Pseudomonadati</taxon>
        <taxon>Bacteroidota</taxon>
        <taxon>Flavobacteriia</taxon>
        <taxon>Flavobacteriales</taxon>
        <taxon>Flavobacteriaceae</taxon>
        <taxon>Salinimicrobium</taxon>
    </lineage>
</organism>
<dbReference type="InterPro" id="IPR037066">
    <property type="entry name" value="Plug_dom_sf"/>
</dbReference>
<feature type="domain" description="TonB-dependent receptor plug" evidence="5">
    <location>
        <begin position="148"/>
        <end position="222"/>
    </location>
</feature>
<dbReference type="SUPFAM" id="SSF56935">
    <property type="entry name" value="Porins"/>
    <property type="match status" value="1"/>
</dbReference>
<comment type="subcellular location">
    <subcellularLocation>
        <location evidence="1">Cell outer membrane</location>
    </subcellularLocation>
</comment>
<feature type="domain" description="Outer membrane protein beta-barrel" evidence="6">
    <location>
        <begin position="370"/>
        <end position="760"/>
    </location>
</feature>
<gene>
    <name evidence="7" type="ORF">GCM10007103_21360</name>
</gene>
<sequence length="786" mass="88615">MKQFILFFFLAAGPLLASNSSINPDLGSVTGTVMDSEFKEPIPYATISIKTPEGELVSGTVSTIDGTFRLEKIKNGSYIFEVQFMGYRSFSKEVEISGSNNKIDIGTIFLEAEVAQLDDVEIVAERSTIEQRIDRKVINVGKDLTTMGATASDIMNNVPSVSVDQDGNIALRGNPNVKILLDGKPTNVDAATLLRQIPSTSIKQIELITNPSAKHDPEGMSGIINIILHKNSNLGFNGDFSGGLTFAREVSGNSNLNLNYREGKVNVYANLGANRRRSEFRGEIFNHELESGEHLNFVGGNDSYLLKTGLDYYLNDRNTLSFFTRQNLFYEYDNGSLGVRYPDEPSANFIQFSDTDEENLSSTYNVVYRHTFPKEGHTLEFEIDHNRYSNDEITDFTYTGSTDASPYTDDVDKTRHQTIANIDYVLPLSESSKIEVGGESRILRSENSYLSTNPGLDDVLFDYDRDIYSFYTTFGQNFEKWAYQLGARLEQFNVEGVQEGASGYEDDYLTLYPSAFLSYTPGENNSFQLSYSRRVDRPSFNQVNPVRQISTPRLSIVGNPELEPQFTNSVELNYTRKMGKNSLTAGVFHRMINENITQVMEQDPLNPERIILSFDNTGKSESSGVEVSANLKPTSFWDFSANFNLYSQVLEGYLGTTYIEEDNTNYRIQTNHSFKLTKSLRFQLFGMYVGPQKTLQFNIEEFYFMNAGARYSFLKDKASLSINFNDIFKTNEQHITTDRPVQQTAYFNPDSQQINVAFSYRFGGGKNRALERKQRDDNTANGGGMF</sequence>